<keyword evidence="1" id="KW-0812">Transmembrane</keyword>
<feature type="transmembrane region" description="Helical" evidence="1">
    <location>
        <begin position="40"/>
        <end position="61"/>
    </location>
</feature>
<comment type="caution">
    <text evidence="2">The sequence shown here is derived from an EMBL/GenBank/DDBJ whole genome shotgun (WGS) entry which is preliminary data.</text>
</comment>
<dbReference type="AlphaFoldDB" id="A0A835APB9"/>
<keyword evidence="1" id="KW-0472">Membrane</keyword>
<evidence type="ECO:0000313" key="2">
    <source>
        <dbReference type="EMBL" id="KAF8671047.1"/>
    </source>
</evidence>
<proteinExistence type="predicted"/>
<accession>A0A835APB9</accession>
<keyword evidence="1" id="KW-1133">Transmembrane helix</keyword>
<evidence type="ECO:0000313" key="3">
    <source>
        <dbReference type="Proteomes" id="UP000636709"/>
    </source>
</evidence>
<name>A0A835APB9_9POAL</name>
<evidence type="ECO:0000256" key="1">
    <source>
        <dbReference type="SAM" id="Phobius"/>
    </source>
</evidence>
<protein>
    <submittedName>
        <fullName evidence="2">Uncharacterized protein</fullName>
    </submittedName>
</protein>
<sequence>MFFDCPFSQACWIYLGIKWDLSLQPLDMIIASRQGIGSTIFREIVIVAAWSLWMTNILSFAKWRTMFFFKRVRWSLLE</sequence>
<dbReference type="Proteomes" id="UP000636709">
    <property type="component" value="Unassembled WGS sequence"/>
</dbReference>
<dbReference type="EMBL" id="JACEFO010002248">
    <property type="protein sequence ID" value="KAF8671047.1"/>
    <property type="molecule type" value="Genomic_DNA"/>
</dbReference>
<reference evidence="2" key="1">
    <citation type="submission" date="2020-07" db="EMBL/GenBank/DDBJ databases">
        <title>Genome sequence and genetic diversity analysis of an under-domesticated orphan crop, white fonio (Digitaria exilis).</title>
        <authorList>
            <person name="Bennetzen J.L."/>
            <person name="Chen S."/>
            <person name="Ma X."/>
            <person name="Wang X."/>
            <person name="Yssel A.E.J."/>
            <person name="Chaluvadi S.R."/>
            <person name="Johnson M."/>
            <person name="Gangashetty P."/>
            <person name="Hamidou F."/>
            <person name="Sanogo M.D."/>
            <person name="Zwaenepoel A."/>
            <person name="Wallace J."/>
            <person name="Van De Peer Y."/>
            <person name="Van Deynze A."/>
        </authorList>
    </citation>
    <scope>NUCLEOTIDE SEQUENCE</scope>
    <source>
        <tissue evidence="2">Leaves</tissue>
    </source>
</reference>
<organism evidence="2 3">
    <name type="scientific">Digitaria exilis</name>
    <dbReference type="NCBI Taxonomy" id="1010633"/>
    <lineage>
        <taxon>Eukaryota</taxon>
        <taxon>Viridiplantae</taxon>
        <taxon>Streptophyta</taxon>
        <taxon>Embryophyta</taxon>
        <taxon>Tracheophyta</taxon>
        <taxon>Spermatophyta</taxon>
        <taxon>Magnoliopsida</taxon>
        <taxon>Liliopsida</taxon>
        <taxon>Poales</taxon>
        <taxon>Poaceae</taxon>
        <taxon>PACMAD clade</taxon>
        <taxon>Panicoideae</taxon>
        <taxon>Panicodae</taxon>
        <taxon>Paniceae</taxon>
        <taxon>Anthephorinae</taxon>
        <taxon>Digitaria</taxon>
    </lineage>
</organism>
<gene>
    <name evidence="2" type="ORF">HU200_050326</name>
</gene>
<keyword evidence="3" id="KW-1185">Reference proteome</keyword>